<name>A0A653V671_9FLAO</name>
<keyword evidence="3" id="KW-1185">Reference proteome</keyword>
<organism evidence="2 3">
    <name type="scientific">Maribacter litoralis</name>
    <dbReference type="NCBI Taxonomy" id="2059726"/>
    <lineage>
        <taxon>Bacteria</taxon>
        <taxon>Pseudomonadati</taxon>
        <taxon>Bacteroidota</taxon>
        <taxon>Flavobacteriia</taxon>
        <taxon>Flavobacteriales</taxon>
        <taxon>Flavobacteriaceae</taxon>
        <taxon>Maribacter</taxon>
    </lineage>
</organism>
<reference evidence="2 3" key="1">
    <citation type="submission" date="2019-10" db="EMBL/GenBank/DDBJ databases">
        <authorList>
            <person name="Karimi E."/>
        </authorList>
    </citation>
    <scope>NUCLEOTIDE SEQUENCE [LARGE SCALE GENOMIC DNA]</scope>
    <source>
        <strain evidence="2">Maribacter sp. 151</strain>
    </source>
</reference>
<dbReference type="InterPro" id="IPR045749">
    <property type="entry name" value="DUF6090"/>
</dbReference>
<keyword evidence="1" id="KW-1133">Transmembrane helix</keyword>
<dbReference type="Pfam" id="PF19578">
    <property type="entry name" value="DUF6090"/>
    <property type="match status" value="1"/>
</dbReference>
<protein>
    <submittedName>
        <fullName evidence="2">Uncharacterized protein</fullName>
    </submittedName>
</protein>
<feature type="transmembrane region" description="Helical" evidence="1">
    <location>
        <begin position="21"/>
        <end position="42"/>
    </location>
</feature>
<proteinExistence type="predicted"/>
<evidence type="ECO:0000313" key="2">
    <source>
        <dbReference type="EMBL" id="VXB96966.1"/>
    </source>
</evidence>
<dbReference type="EMBL" id="CABWLR010000005">
    <property type="protein sequence ID" value="VXB96966.1"/>
    <property type="molecule type" value="Genomic_DNA"/>
</dbReference>
<dbReference type="Proteomes" id="UP000430202">
    <property type="component" value="Unassembled WGS sequence"/>
</dbReference>
<gene>
    <name evidence="2" type="ORF">MARI151_50247</name>
</gene>
<keyword evidence="1" id="KW-0472">Membrane</keyword>
<sequence length="254" mass="29321">MIHFFRKIRQKLLSDNNFSKYLIYAIGEIILVVIGILIALAINNMNQNRVIQEKEQTYLNGLRAEFQISKVKLSELIEVNKSNFQGAKKLLKYVGNKNESPSEKHFSELLFNTFSSDISFNPNNSLLHEIINSGSLKDISNNDLRIQLTNWISTIEDVSKQENELGIQREKVLDIFRTNDNSLRTIFDLTGVNQEIGLQKTEQNISNLELLNSRKFENNILMFVLTAKAMEKAHYQPLMEDLDSILKLIENEIK</sequence>
<evidence type="ECO:0000256" key="1">
    <source>
        <dbReference type="SAM" id="Phobius"/>
    </source>
</evidence>
<dbReference type="RefSeq" id="WP_159303481.1">
    <property type="nucleotide sequence ID" value="NZ_LR733271.1"/>
</dbReference>
<accession>A0A653V671</accession>
<keyword evidence="1" id="KW-0812">Transmembrane</keyword>
<dbReference type="AlphaFoldDB" id="A0A653V671"/>
<evidence type="ECO:0000313" key="3">
    <source>
        <dbReference type="Proteomes" id="UP000430202"/>
    </source>
</evidence>